<dbReference type="InterPro" id="IPR010982">
    <property type="entry name" value="Lambda_DNA-bd_dom_sf"/>
</dbReference>
<feature type="domain" description="HTH lacI-type" evidence="5">
    <location>
        <begin position="1"/>
        <end position="55"/>
    </location>
</feature>
<evidence type="ECO:0000313" key="7">
    <source>
        <dbReference type="Proteomes" id="UP000646745"/>
    </source>
</evidence>
<evidence type="ECO:0000256" key="4">
    <source>
        <dbReference type="ARBA" id="ARBA00023163"/>
    </source>
</evidence>
<keyword evidence="4" id="KW-0804">Transcription</keyword>
<dbReference type="Gene3D" id="1.10.260.40">
    <property type="entry name" value="lambda repressor-like DNA-binding domains"/>
    <property type="match status" value="1"/>
</dbReference>
<dbReference type="SUPFAM" id="SSF53822">
    <property type="entry name" value="Periplasmic binding protein-like I"/>
    <property type="match status" value="1"/>
</dbReference>
<sequence length="340" mass="36265">MTLKEIAAHASVSRSTVSLVMQESPLVAAQTRERVRASAQALGYVYNRGAATLRSARTSTLGVIVHDIANPFFSAMVAGIDETLQRRGYVPFLATSGDSPERQARLIARLREQRVDALLLCPAEQTPACVIASFAGWHMPCVEVMRHVGETPHGDFVGADIPSGIAAAVAHLFAQGHRRVALLAGAGDHSADRQRVTGYREAMQRAGLETEIRVHRGELSRRAGLERTLALMQSPSAPTALICHNDLVALGALLALQRLGLEAGHDCAVVGIDDIDEAALAEPALTSIATQPRDIGQAAAELALARIDDPRGDRRRIVLPAPLEIRATTAFPLGTPQESS</sequence>
<dbReference type="InterPro" id="IPR046335">
    <property type="entry name" value="LacI/GalR-like_sensor"/>
</dbReference>
<dbReference type="Pfam" id="PF00356">
    <property type="entry name" value="LacI"/>
    <property type="match status" value="1"/>
</dbReference>
<name>A0ABQ3EEB2_9GAMM</name>
<evidence type="ECO:0000256" key="2">
    <source>
        <dbReference type="ARBA" id="ARBA00023015"/>
    </source>
</evidence>
<dbReference type="Pfam" id="PF13377">
    <property type="entry name" value="Peripla_BP_3"/>
    <property type="match status" value="1"/>
</dbReference>
<keyword evidence="1" id="KW-0678">Repressor</keyword>
<dbReference type="SUPFAM" id="SSF47413">
    <property type="entry name" value="lambda repressor-like DNA-binding domains"/>
    <property type="match status" value="1"/>
</dbReference>
<keyword evidence="7" id="KW-1185">Reference proteome</keyword>
<dbReference type="EMBL" id="BMZI01000008">
    <property type="protein sequence ID" value="GHB32026.1"/>
    <property type="molecule type" value="Genomic_DNA"/>
</dbReference>
<evidence type="ECO:0000259" key="5">
    <source>
        <dbReference type="PROSITE" id="PS50932"/>
    </source>
</evidence>
<keyword evidence="3" id="KW-0238">DNA-binding</keyword>
<comment type="caution">
    <text evidence="6">The sequence shown here is derived from an EMBL/GenBank/DDBJ whole genome shotgun (WGS) entry which is preliminary data.</text>
</comment>
<dbReference type="SMART" id="SM00354">
    <property type="entry name" value="HTH_LACI"/>
    <property type="match status" value="1"/>
</dbReference>
<gene>
    <name evidence="6" type="ORF">GCM10009038_33460</name>
</gene>
<dbReference type="Proteomes" id="UP000646745">
    <property type="component" value="Unassembled WGS sequence"/>
</dbReference>
<accession>A0ABQ3EEB2</accession>
<proteinExistence type="predicted"/>
<dbReference type="PROSITE" id="PS00356">
    <property type="entry name" value="HTH_LACI_1"/>
    <property type="match status" value="1"/>
</dbReference>
<dbReference type="InterPro" id="IPR028082">
    <property type="entry name" value="Peripla_BP_I"/>
</dbReference>
<organism evidence="6 7">
    <name type="scientific">Salinicola rhizosphaerae</name>
    <dbReference type="NCBI Taxonomy" id="1443141"/>
    <lineage>
        <taxon>Bacteria</taxon>
        <taxon>Pseudomonadati</taxon>
        <taxon>Pseudomonadota</taxon>
        <taxon>Gammaproteobacteria</taxon>
        <taxon>Oceanospirillales</taxon>
        <taxon>Halomonadaceae</taxon>
        <taxon>Salinicola</taxon>
    </lineage>
</organism>
<dbReference type="CDD" id="cd01392">
    <property type="entry name" value="HTH_LacI"/>
    <property type="match status" value="1"/>
</dbReference>
<protein>
    <submittedName>
        <fullName evidence="6">LacI family transcriptional regulator</fullName>
    </submittedName>
</protein>
<reference evidence="7" key="1">
    <citation type="journal article" date="2019" name="Int. J. Syst. Evol. Microbiol.">
        <title>The Global Catalogue of Microorganisms (GCM) 10K type strain sequencing project: providing services to taxonomists for standard genome sequencing and annotation.</title>
        <authorList>
            <consortium name="The Broad Institute Genomics Platform"/>
            <consortium name="The Broad Institute Genome Sequencing Center for Infectious Disease"/>
            <person name="Wu L."/>
            <person name="Ma J."/>
        </authorList>
    </citation>
    <scope>NUCLEOTIDE SEQUENCE [LARGE SCALE GENOMIC DNA]</scope>
    <source>
        <strain evidence="7">KCTC 32998</strain>
    </source>
</reference>
<keyword evidence="2" id="KW-0805">Transcription regulation</keyword>
<evidence type="ECO:0000256" key="3">
    <source>
        <dbReference type="ARBA" id="ARBA00023125"/>
    </source>
</evidence>
<evidence type="ECO:0000256" key="1">
    <source>
        <dbReference type="ARBA" id="ARBA00022491"/>
    </source>
</evidence>
<dbReference type="Gene3D" id="3.40.50.2300">
    <property type="match status" value="2"/>
</dbReference>
<dbReference type="PANTHER" id="PTHR30146">
    <property type="entry name" value="LACI-RELATED TRANSCRIPTIONAL REPRESSOR"/>
    <property type="match status" value="1"/>
</dbReference>
<dbReference type="CDD" id="cd06289">
    <property type="entry name" value="PBP1_MalI-like"/>
    <property type="match status" value="1"/>
</dbReference>
<dbReference type="InterPro" id="IPR000843">
    <property type="entry name" value="HTH_LacI"/>
</dbReference>
<dbReference type="PROSITE" id="PS50932">
    <property type="entry name" value="HTH_LACI_2"/>
    <property type="match status" value="1"/>
</dbReference>
<evidence type="ECO:0000313" key="6">
    <source>
        <dbReference type="EMBL" id="GHB32026.1"/>
    </source>
</evidence>
<dbReference type="PANTHER" id="PTHR30146:SF148">
    <property type="entry name" value="HTH-TYPE TRANSCRIPTIONAL REPRESSOR PURR-RELATED"/>
    <property type="match status" value="1"/>
</dbReference>